<sequence>MASSYESNDMDLVEMDLEVEIDGDLLRELLEEQEGKDDNGAKVESMVVEEGNKVNPNNMIEDEQEKLQWKKQECHSTDDFEWLNMMDMGMVEPKASNNPLGDVLMMNWVSDDGDDNIFGMVDFGLGYGNGEYCYPSIMSEGFVSNEVMSYNCCLWENYDI</sequence>
<reference evidence="1 2" key="1">
    <citation type="journal article" date="2023" name="Plants (Basel)">
        <title>Bridging the Gap: Combining Genomics and Transcriptomics Approaches to Understand Stylosanthes scabra, an Orphan Legume from the Brazilian Caatinga.</title>
        <authorList>
            <person name="Ferreira-Neto J.R.C."/>
            <person name="da Silva M.D."/>
            <person name="Binneck E."/>
            <person name="de Melo N.F."/>
            <person name="da Silva R.H."/>
            <person name="de Melo A.L.T.M."/>
            <person name="Pandolfi V."/>
            <person name="Bustamante F.O."/>
            <person name="Brasileiro-Vidal A.C."/>
            <person name="Benko-Iseppon A.M."/>
        </authorList>
    </citation>
    <scope>NUCLEOTIDE SEQUENCE [LARGE SCALE GENOMIC DNA]</scope>
    <source>
        <tissue evidence="1">Leaves</tissue>
    </source>
</reference>
<gene>
    <name evidence="1" type="ORF">PIB30_003963</name>
</gene>
<organism evidence="1 2">
    <name type="scientific">Stylosanthes scabra</name>
    <dbReference type="NCBI Taxonomy" id="79078"/>
    <lineage>
        <taxon>Eukaryota</taxon>
        <taxon>Viridiplantae</taxon>
        <taxon>Streptophyta</taxon>
        <taxon>Embryophyta</taxon>
        <taxon>Tracheophyta</taxon>
        <taxon>Spermatophyta</taxon>
        <taxon>Magnoliopsida</taxon>
        <taxon>eudicotyledons</taxon>
        <taxon>Gunneridae</taxon>
        <taxon>Pentapetalae</taxon>
        <taxon>rosids</taxon>
        <taxon>fabids</taxon>
        <taxon>Fabales</taxon>
        <taxon>Fabaceae</taxon>
        <taxon>Papilionoideae</taxon>
        <taxon>50 kb inversion clade</taxon>
        <taxon>dalbergioids sensu lato</taxon>
        <taxon>Dalbergieae</taxon>
        <taxon>Pterocarpus clade</taxon>
        <taxon>Stylosanthes</taxon>
    </lineage>
</organism>
<accession>A0ABU6W6X5</accession>
<name>A0ABU6W6X5_9FABA</name>
<keyword evidence="2" id="KW-1185">Reference proteome</keyword>
<protein>
    <submittedName>
        <fullName evidence="1">Uncharacterized protein</fullName>
    </submittedName>
</protein>
<dbReference type="Proteomes" id="UP001341840">
    <property type="component" value="Unassembled WGS sequence"/>
</dbReference>
<dbReference type="EMBL" id="JASCZI010181250">
    <property type="protein sequence ID" value="MED6179748.1"/>
    <property type="molecule type" value="Genomic_DNA"/>
</dbReference>
<comment type="caution">
    <text evidence="1">The sequence shown here is derived from an EMBL/GenBank/DDBJ whole genome shotgun (WGS) entry which is preliminary data.</text>
</comment>
<proteinExistence type="predicted"/>
<evidence type="ECO:0000313" key="1">
    <source>
        <dbReference type="EMBL" id="MED6179748.1"/>
    </source>
</evidence>
<evidence type="ECO:0000313" key="2">
    <source>
        <dbReference type="Proteomes" id="UP001341840"/>
    </source>
</evidence>